<organism evidence="1">
    <name type="scientific">Escherichia coli O169:H41</name>
    <dbReference type="NCBI Taxonomy" id="1446701"/>
    <lineage>
        <taxon>Bacteria</taxon>
        <taxon>Pseudomonadati</taxon>
        <taxon>Pseudomonadota</taxon>
        <taxon>Gammaproteobacteria</taxon>
        <taxon>Enterobacterales</taxon>
        <taxon>Enterobacteriaceae</taxon>
        <taxon>Escherichia</taxon>
    </lineage>
</organism>
<geneLocation type="plasmid" evidence="1">
    <name>pEntYN10</name>
</geneLocation>
<sequence>MYIVDFSPGMNHTRGFRYPAGFVQRPVATVSIGLKHSAVTGQMILWMDTFPVRTVREPERRGHL</sequence>
<reference evidence="1" key="1">
    <citation type="journal article" date="2015" name="Virulence">
        <title>Characterization of unstable pEntYN10 from enterotoxigenic Escherichia coli (ETEC) O169:H41.</title>
        <authorList>
            <person name="Ban E."/>
            <person name="Yoshida Y."/>
            <person name="Wakushima M."/>
            <person name="Wajima T."/>
            <person name="Hamabata T."/>
            <person name="Ichikawa N."/>
            <person name="Abe H."/>
            <person name="Horiguchi Y."/>
            <person name="Hara-Kudo Y."/>
            <person name="Kage-Nakadai E."/>
            <person name="Yamamoto T."/>
            <person name="Wada T."/>
            <person name="Nishikawa Y."/>
        </authorList>
    </citation>
    <scope>NUCLEOTIDE SEQUENCE</scope>
    <source>
        <strain evidence="1">O169:H41</strain>
        <plasmid evidence="1">pEntYN10</plasmid>
    </source>
</reference>
<keyword evidence="1" id="KW-0614">Plasmid</keyword>
<accession>A0A0S3PN24</accession>
<evidence type="ECO:0000313" key="1">
    <source>
        <dbReference type="EMBL" id="BAT57166.1"/>
    </source>
</evidence>
<protein>
    <submittedName>
        <fullName evidence="1">Uncharacterized protein</fullName>
    </submittedName>
</protein>
<name>A0A0S3PN24_ECOLX</name>
<dbReference type="EMBL" id="AP014654">
    <property type="protein sequence ID" value="BAT57166.1"/>
    <property type="molecule type" value="Genomic_DNA"/>
</dbReference>
<proteinExistence type="predicted"/>
<dbReference type="AlphaFoldDB" id="A0A0S3PN24"/>